<protein>
    <recommendedName>
        <fullName evidence="3">TIGR02646 family protein</fullName>
    </recommendedName>
</protein>
<evidence type="ECO:0000313" key="1">
    <source>
        <dbReference type="EMBL" id="PZN77652.1"/>
    </source>
</evidence>
<gene>
    <name evidence="1" type="ORF">DM484_14215</name>
</gene>
<evidence type="ECO:0008006" key="3">
    <source>
        <dbReference type="Google" id="ProtNLM"/>
    </source>
</evidence>
<accession>A0A2W4R0T8</accession>
<name>A0A2W4R0T8_9GAMM</name>
<evidence type="ECO:0000313" key="2">
    <source>
        <dbReference type="Proteomes" id="UP000249396"/>
    </source>
</evidence>
<dbReference type="AlphaFoldDB" id="A0A2W4R0T8"/>
<dbReference type="EMBL" id="QJPH01000332">
    <property type="protein sequence ID" value="PZN77652.1"/>
    <property type="molecule type" value="Genomic_DNA"/>
</dbReference>
<dbReference type="Proteomes" id="UP000249396">
    <property type="component" value="Unassembled WGS sequence"/>
</dbReference>
<organism evidence="1 2">
    <name type="scientific">Candidatus Methylumidiphilus alinenensis</name>
    <dbReference type="NCBI Taxonomy" id="2202197"/>
    <lineage>
        <taxon>Bacteria</taxon>
        <taxon>Pseudomonadati</taxon>
        <taxon>Pseudomonadota</taxon>
        <taxon>Gammaproteobacteria</taxon>
        <taxon>Methylococcales</taxon>
        <taxon>Candidatus Methylumidiphilus</taxon>
    </lineage>
</organism>
<sequence length="203" mass="23674">MIPIQPQPEPTSFDKKVRQPGQAWLQRNGFPNNQPLPDKTEPRAFWRDCLDELHQEYGGVCAYLAIYIERATGAASADHFVAKSTSEAYLVYEWSNYRLACLAMNARKWAFDDVLDPFDLPENVFQLNLITGFIYVNQNLEMQDRKLFDDAETTIRRLKLDNGINNEARRKHFCDYVRKEISAPFLKRTSPFVWHEAQRQGLL</sequence>
<comment type="caution">
    <text evidence="1">The sequence shown here is derived from an EMBL/GenBank/DDBJ whole genome shotgun (WGS) entry which is preliminary data.</text>
</comment>
<proteinExistence type="predicted"/>
<reference evidence="1 2" key="1">
    <citation type="journal article" date="2018" name="Aquat. Microb. Ecol.">
        <title>Gammaproteobacterial methanotrophs dominate.</title>
        <authorList>
            <person name="Rissanen A.J."/>
            <person name="Saarenheimo J."/>
            <person name="Tiirola M."/>
            <person name="Peura S."/>
            <person name="Aalto S.L."/>
            <person name="Karvinen A."/>
            <person name="Nykanen H."/>
        </authorList>
    </citation>
    <scope>NUCLEOTIDE SEQUENCE [LARGE SCALE GENOMIC DNA]</scope>
    <source>
        <strain evidence="1">AMbin10</strain>
    </source>
</reference>